<organism evidence="6 7">
    <name type="scientific">Nocardiopsis kunsanensis</name>
    <dbReference type="NCBI Taxonomy" id="141693"/>
    <lineage>
        <taxon>Bacteria</taxon>
        <taxon>Bacillati</taxon>
        <taxon>Actinomycetota</taxon>
        <taxon>Actinomycetes</taxon>
        <taxon>Streptosporangiales</taxon>
        <taxon>Nocardiopsidaceae</taxon>
        <taxon>Nocardiopsis</taxon>
    </lineage>
</organism>
<comment type="caution">
    <text evidence="6">The sequence shown here is derived from an EMBL/GenBank/DDBJ whole genome shotgun (WGS) entry which is preliminary data.</text>
</comment>
<dbReference type="EMBL" id="BMXL01000001">
    <property type="protein sequence ID" value="GHD15703.1"/>
    <property type="molecule type" value="Genomic_DNA"/>
</dbReference>
<protein>
    <recommendedName>
        <fullName evidence="5">Methyltransferase domain-containing protein</fullName>
    </recommendedName>
</protein>
<dbReference type="Gene3D" id="3.40.50.150">
    <property type="entry name" value="Vaccinia Virus protein VP39"/>
    <property type="match status" value="1"/>
</dbReference>
<feature type="compositionally biased region" description="Basic and acidic residues" evidence="4">
    <location>
        <begin position="177"/>
        <end position="192"/>
    </location>
</feature>
<keyword evidence="7" id="KW-1185">Reference proteome</keyword>
<dbReference type="AlphaFoldDB" id="A0A919CEL6"/>
<dbReference type="RefSeq" id="WP_193517167.1">
    <property type="nucleotide sequence ID" value="NZ_BMXL01000001.1"/>
</dbReference>
<dbReference type="Proteomes" id="UP000654947">
    <property type="component" value="Unassembled WGS sequence"/>
</dbReference>
<dbReference type="PANTHER" id="PTHR43464">
    <property type="entry name" value="METHYLTRANSFERASE"/>
    <property type="match status" value="1"/>
</dbReference>
<dbReference type="PANTHER" id="PTHR43464:SF19">
    <property type="entry name" value="UBIQUINONE BIOSYNTHESIS O-METHYLTRANSFERASE, MITOCHONDRIAL"/>
    <property type="match status" value="1"/>
</dbReference>
<dbReference type="GO" id="GO:0008168">
    <property type="term" value="F:methyltransferase activity"/>
    <property type="evidence" value="ECO:0007669"/>
    <property type="project" value="UniProtKB-KW"/>
</dbReference>
<evidence type="ECO:0000256" key="4">
    <source>
        <dbReference type="SAM" id="MobiDB-lite"/>
    </source>
</evidence>
<dbReference type="CDD" id="cd02440">
    <property type="entry name" value="AdoMet_MTases"/>
    <property type="match status" value="1"/>
</dbReference>
<name>A0A919CEL6_9ACTN</name>
<evidence type="ECO:0000256" key="1">
    <source>
        <dbReference type="ARBA" id="ARBA00022603"/>
    </source>
</evidence>
<gene>
    <name evidence="6" type="ORF">GCM10007147_03370</name>
</gene>
<feature type="region of interest" description="Disordered" evidence="4">
    <location>
        <begin position="177"/>
        <end position="198"/>
    </location>
</feature>
<keyword evidence="1" id="KW-0489">Methyltransferase</keyword>
<evidence type="ECO:0000259" key="5">
    <source>
        <dbReference type="Pfam" id="PF13649"/>
    </source>
</evidence>
<dbReference type="InterPro" id="IPR029063">
    <property type="entry name" value="SAM-dependent_MTases_sf"/>
</dbReference>
<reference evidence="6 7" key="1">
    <citation type="journal article" date="2014" name="Int. J. Syst. Evol. Microbiol.">
        <title>Complete genome sequence of Corynebacterium casei LMG S-19264T (=DSM 44701T), isolated from a smear-ripened cheese.</title>
        <authorList>
            <consortium name="US DOE Joint Genome Institute (JGI-PGF)"/>
            <person name="Walter F."/>
            <person name="Albersmeier A."/>
            <person name="Kalinowski J."/>
            <person name="Ruckert C."/>
        </authorList>
    </citation>
    <scope>NUCLEOTIDE SEQUENCE [LARGE SCALE GENOMIC DNA]</scope>
    <source>
        <strain evidence="6 7">KCTC 19473</strain>
    </source>
</reference>
<dbReference type="InterPro" id="IPR041698">
    <property type="entry name" value="Methyltransf_25"/>
</dbReference>
<proteinExistence type="predicted"/>
<sequence>MDEQFWDRMYSDRAQLWSGRPNGTLVAEAADLAPGHALDVGCGEGGDAHWLAEHGWTVTGVDLSSVALERARQVCRGLPVALRRQDLAQEPPEPASYDLVSLHYFPLLREKDHTALLGLVEAVAPGGTLLVVGHDMSDLRGDEGGDHDPADYYQPPEFAGLLGDGWTVEADEVRSRVDAAPEGSAHKNDVVLRARRTA</sequence>
<evidence type="ECO:0000256" key="3">
    <source>
        <dbReference type="ARBA" id="ARBA00022691"/>
    </source>
</evidence>
<evidence type="ECO:0000313" key="6">
    <source>
        <dbReference type="EMBL" id="GHD15703.1"/>
    </source>
</evidence>
<accession>A0A919CEL6</accession>
<dbReference type="GO" id="GO:0032259">
    <property type="term" value="P:methylation"/>
    <property type="evidence" value="ECO:0007669"/>
    <property type="project" value="UniProtKB-KW"/>
</dbReference>
<evidence type="ECO:0000256" key="2">
    <source>
        <dbReference type="ARBA" id="ARBA00022679"/>
    </source>
</evidence>
<dbReference type="SUPFAM" id="SSF53335">
    <property type="entry name" value="S-adenosyl-L-methionine-dependent methyltransferases"/>
    <property type="match status" value="1"/>
</dbReference>
<evidence type="ECO:0000313" key="7">
    <source>
        <dbReference type="Proteomes" id="UP000654947"/>
    </source>
</evidence>
<dbReference type="Pfam" id="PF13649">
    <property type="entry name" value="Methyltransf_25"/>
    <property type="match status" value="1"/>
</dbReference>
<keyword evidence="3" id="KW-0949">S-adenosyl-L-methionine</keyword>
<feature type="domain" description="Methyltransferase" evidence="5">
    <location>
        <begin position="38"/>
        <end position="127"/>
    </location>
</feature>
<keyword evidence="2" id="KW-0808">Transferase</keyword>